<comment type="similarity">
    <text evidence="2">Belongs to the peptidase S1 family. CLIP subfamily.</text>
</comment>
<dbReference type="GO" id="GO:0006508">
    <property type="term" value="P:proteolysis"/>
    <property type="evidence" value="ECO:0007669"/>
    <property type="project" value="InterPro"/>
</dbReference>
<dbReference type="Gene3D" id="2.40.10.10">
    <property type="entry name" value="Trypsin-like serine proteases"/>
    <property type="match status" value="1"/>
</dbReference>
<dbReference type="EMBL" id="WIXP02000014">
    <property type="protein sequence ID" value="KAF6200240.1"/>
    <property type="molecule type" value="Genomic_DNA"/>
</dbReference>
<organism evidence="3 4">
    <name type="scientific">Apolygus lucorum</name>
    <name type="common">Small green plant bug</name>
    <name type="synonym">Lygocoris lucorum</name>
    <dbReference type="NCBI Taxonomy" id="248454"/>
    <lineage>
        <taxon>Eukaryota</taxon>
        <taxon>Metazoa</taxon>
        <taxon>Ecdysozoa</taxon>
        <taxon>Arthropoda</taxon>
        <taxon>Hexapoda</taxon>
        <taxon>Insecta</taxon>
        <taxon>Pterygota</taxon>
        <taxon>Neoptera</taxon>
        <taxon>Paraneoptera</taxon>
        <taxon>Hemiptera</taxon>
        <taxon>Heteroptera</taxon>
        <taxon>Panheteroptera</taxon>
        <taxon>Cimicomorpha</taxon>
        <taxon>Miridae</taxon>
        <taxon>Mirini</taxon>
        <taxon>Apolygus</taxon>
    </lineage>
</organism>
<gene>
    <name evidence="3" type="ORF">GE061_006543</name>
</gene>
<proteinExistence type="inferred from homology"/>
<protein>
    <submittedName>
        <fullName evidence="3">Uncharacterized protein</fullName>
    </submittedName>
</protein>
<reference evidence="3" key="1">
    <citation type="journal article" date="2021" name="Mol. Ecol. Resour.">
        <title>Apolygus lucorum genome provides insights into omnivorousness and mesophyll feeding.</title>
        <authorList>
            <person name="Liu Y."/>
            <person name="Liu H."/>
            <person name="Wang H."/>
            <person name="Huang T."/>
            <person name="Liu B."/>
            <person name="Yang B."/>
            <person name="Yin L."/>
            <person name="Li B."/>
            <person name="Zhang Y."/>
            <person name="Zhang S."/>
            <person name="Jiang F."/>
            <person name="Zhang X."/>
            <person name="Ren Y."/>
            <person name="Wang B."/>
            <person name="Wang S."/>
            <person name="Lu Y."/>
            <person name="Wu K."/>
            <person name="Fan W."/>
            <person name="Wang G."/>
        </authorList>
    </citation>
    <scope>NUCLEOTIDE SEQUENCE</scope>
    <source>
        <strain evidence="3">12Hb</strain>
    </source>
</reference>
<evidence type="ECO:0000313" key="4">
    <source>
        <dbReference type="Proteomes" id="UP000466442"/>
    </source>
</evidence>
<dbReference type="InterPro" id="IPR009003">
    <property type="entry name" value="Peptidase_S1_PA"/>
</dbReference>
<comment type="caution">
    <text evidence="3">The sequence shown here is derived from an EMBL/GenBank/DDBJ whole genome shotgun (WGS) entry which is preliminary data.</text>
</comment>
<dbReference type="InterPro" id="IPR043504">
    <property type="entry name" value="Peptidase_S1_PA_chymotrypsin"/>
</dbReference>
<dbReference type="SUPFAM" id="SSF50494">
    <property type="entry name" value="Trypsin-like serine proteases"/>
    <property type="match status" value="1"/>
</dbReference>
<dbReference type="SMART" id="SM00020">
    <property type="entry name" value="Tryp_SPc"/>
    <property type="match status" value="1"/>
</dbReference>
<dbReference type="GO" id="GO:0004252">
    <property type="term" value="F:serine-type endopeptidase activity"/>
    <property type="evidence" value="ECO:0007669"/>
    <property type="project" value="InterPro"/>
</dbReference>
<dbReference type="InterPro" id="IPR051487">
    <property type="entry name" value="Ser/Thr_Proteases_Immune/Dev"/>
</dbReference>
<keyword evidence="4" id="KW-1185">Reference proteome</keyword>
<dbReference type="InterPro" id="IPR001254">
    <property type="entry name" value="Trypsin_dom"/>
</dbReference>
<name>A0A6A4IY74_APOLU</name>
<sequence length="378" mass="42698">MCNNSCTDQNNSENLPSMRSLESSNEKKLDEGYMDHYIDNGQYTGLQLDIYDDPDPYDKKNFENAFDNFTGDLLGWRKVDIREFPYVVSLMHQKYKVHICTGTLLSSKVVLSYIRCVVRRKTVADKVVFTVAEAYQIIVAAGLTSLKIKDADTMVFRHVDLIITTYDNAFKGHLVFLMLEKALPYSIYHHPVKLYSMDLKVVGKKLQEHVGKSFCEVITWEDTVICSDSKILRPKNLKAYRVKILESSECSTQKLRLGVRSSGDWSIKSEESQHHCFVGMGGRRCGSAPGGPVVCGNSVYGIMSLGTSCSEFGDFTDFIPLNTSEIYLLYKQTIEVERDAMNIRSLGCLNTATWALIISMIYASLPAESFKHLINSRV</sequence>
<accession>A0A6A4IY74</accession>
<keyword evidence="1" id="KW-1015">Disulfide bond</keyword>
<dbReference type="PANTHER" id="PTHR24256">
    <property type="entry name" value="TRYPTASE-RELATED"/>
    <property type="match status" value="1"/>
</dbReference>
<dbReference type="OrthoDB" id="9425590at2759"/>
<evidence type="ECO:0000313" key="3">
    <source>
        <dbReference type="EMBL" id="KAF6200240.1"/>
    </source>
</evidence>
<dbReference type="PROSITE" id="PS50240">
    <property type="entry name" value="TRYPSIN_DOM"/>
    <property type="match status" value="1"/>
</dbReference>
<dbReference type="Pfam" id="PF00089">
    <property type="entry name" value="Trypsin"/>
    <property type="match status" value="1"/>
</dbReference>
<evidence type="ECO:0000256" key="1">
    <source>
        <dbReference type="ARBA" id="ARBA00023157"/>
    </source>
</evidence>
<dbReference type="Proteomes" id="UP000466442">
    <property type="component" value="Unassembled WGS sequence"/>
</dbReference>
<dbReference type="AlphaFoldDB" id="A0A6A4IY74"/>
<evidence type="ECO:0000256" key="2">
    <source>
        <dbReference type="ARBA" id="ARBA00024195"/>
    </source>
</evidence>